<dbReference type="Proteomes" id="UP000800039">
    <property type="component" value="Unassembled WGS sequence"/>
</dbReference>
<sequence length="80" mass="8626">MSSSINITKPAVLQGCKKLQGALIHRWLSIDPILIIIILSLVLQLLSASAACLFVPCATATDIFVVAALFRSPPQRVIRV</sequence>
<protein>
    <submittedName>
        <fullName evidence="2">Uncharacterized protein</fullName>
    </submittedName>
</protein>
<keyword evidence="1" id="KW-0472">Membrane</keyword>
<keyword evidence="1" id="KW-0812">Transmembrane</keyword>
<dbReference type="RefSeq" id="XP_040792769.1">
    <property type="nucleotide sequence ID" value="XM_040932381.1"/>
</dbReference>
<evidence type="ECO:0000313" key="3">
    <source>
        <dbReference type="Proteomes" id="UP000800039"/>
    </source>
</evidence>
<accession>A0A9P4LC17</accession>
<dbReference type="GeneID" id="63849632"/>
<keyword evidence="3" id="KW-1185">Reference proteome</keyword>
<gene>
    <name evidence="2" type="ORF">K460DRAFT_361029</name>
</gene>
<name>A0A9P4LC17_9PLEO</name>
<dbReference type="AlphaFoldDB" id="A0A9P4LC17"/>
<evidence type="ECO:0000256" key="1">
    <source>
        <dbReference type="SAM" id="Phobius"/>
    </source>
</evidence>
<dbReference type="EMBL" id="ML976614">
    <property type="protein sequence ID" value="KAF1850206.1"/>
    <property type="molecule type" value="Genomic_DNA"/>
</dbReference>
<comment type="caution">
    <text evidence="2">The sequence shown here is derived from an EMBL/GenBank/DDBJ whole genome shotgun (WGS) entry which is preliminary data.</text>
</comment>
<keyword evidence="1" id="KW-1133">Transmembrane helix</keyword>
<proteinExistence type="predicted"/>
<feature type="transmembrane region" description="Helical" evidence="1">
    <location>
        <begin position="53"/>
        <end position="70"/>
    </location>
</feature>
<evidence type="ECO:0000313" key="2">
    <source>
        <dbReference type="EMBL" id="KAF1850206.1"/>
    </source>
</evidence>
<reference evidence="2" key="1">
    <citation type="submission" date="2020-01" db="EMBL/GenBank/DDBJ databases">
        <authorList>
            <consortium name="DOE Joint Genome Institute"/>
            <person name="Haridas S."/>
            <person name="Albert R."/>
            <person name="Binder M."/>
            <person name="Bloem J."/>
            <person name="Labutti K."/>
            <person name="Salamov A."/>
            <person name="Andreopoulos B."/>
            <person name="Baker S.E."/>
            <person name="Barry K."/>
            <person name="Bills G."/>
            <person name="Bluhm B.H."/>
            <person name="Cannon C."/>
            <person name="Castanera R."/>
            <person name="Culley D.E."/>
            <person name="Daum C."/>
            <person name="Ezra D."/>
            <person name="Gonzalez J.B."/>
            <person name="Henrissat B."/>
            <person name="Kuo A."/>
            <person name="Liang C."/>
            <person name="Lipzen A."/>
            <person name="Lutzoni F."/>
            <person name="Magnuson J."/>
            <person name="Mondo S."/>
            <person name="Nolan M."/>
            <person name="Ohm R."/>
            <person name="Pangilinan J."/>
            <person name="Park H.-J."/>
            <person name="Ramirez L."/>
            <person name="Alfaro M."/>
            <person name="Sun H."/>
            <person name="Tritt A."/>
            <person name="Yoshinaga Y."/>
            <person name="Zwiers L.-H."/>
            <person name="Turgeon B.G."/>
            <person name="Goodwin S.B."/>
            <person name="Spatafora J.W."/>
            <person name="Crous P.W."/>
            <person name="Grigoriev I.V."/>
        </authorList>
    </citation>
    <scope>NUCLEOTIDE SEQUENCE</scope>
    <source>
        <strain evidence="2">CBS 394.84</strain>
    </source>
</reference>
<organism evidence="2 3">
    <name type="scientific">Cucurbitaria berberidis CBS 394.84</name>
    <dbReference type="NCBI Taxonomy" id="1168544"/>
    <lineage>
        <taxon>Eukaryota</taxon>
        <taxon>Fungi</taxon>
        <taxon>Dikarya</taxon>
        <taxon>Ascomycota</taxon>
        <taxon>Pezizomycotina</taxon>
        <taxon>Dothideomycetes</taxon>
        <taxon>Pleosporomycetidae</taxon>
        <taxon>Pleosporales</taxon>
        <taxon>Pleosporineae</taxon>
        <taxon>Cucurbitariaceae</taxon>
        <taxon>Cucurbitaria</taxon>
    </lineage>
</organism>
<feature type="transmembrane region" description="Helical" evidence="1">
    <location>
        <begin position="27"/>
        <end position="47"/>
    </location>
</feature>